<comment type="caution">
    <text evidence="3">The sequence shown here is derived from an EMBL/GenBank/DDBJ whole genome shotgun (WGS) entry which is preliminary data.</text>
</comment>
<dbReference type="AlphaFoldDB" id="A0ABD0JQJ9"/>
<reference evidence="3 4" key="1">
    <citation type="journal article" date="2023" name="Sci. Data">
        <title>Genome assembly of the Korean intertidal mud-creeper Batillaria attramentaria.</title>
        <authorList>
            <person name="Patra A.K."/>
            <person name="Ho P.T."/>
            <person name="Jun S."/>
            <person name="Lee S.J."/>
            <person name="Kim Y."/>
            <person name="Won Y.J."/>
        </authorList>
    </citation>
    <scope>NUCLEOTIDE SEQUENCE [LARGE SCALE GENOMIC DNA]</scope>
    <source>
        <strain evidence="3">Wonlab-2016</strain>
    </source>
</reference>
<dbReference type="SMART" id="SM00054">
    <property type="entry name" value="EFh"/>
    <property type="match status" value="2"/>
</dbReference>
<dbReference type="InterPro" id="IPR011992">
    <property type="entry name" value="EF-hand-dom_pair"/>
</dbReference>
<sequence>MAKGYTEDDLNEIQETFNLFDTRGDNKIAASQLGDVLRSLGQNPTEQEIRKCGYSQNPDARITFETFFPILQTISKNRCIPPYEDFVEGFRVFDKEQNGYIASAELRHILTSLGEKLTDEEVDQLVQGVEDAQGNINYEDLIKMVRNG</sequence>
<dbReference type="CDD" id="cd00051">
    <property type="entry name" value="EFh"/>
    <property type="match status" value="1"/>
</dbReference>
<dbReference type="Pfam" id="PF13499">
    <property type="entry name" value="EF-hand_7"/>
    <property type="match status" value="1"/>
</dbReference>
<gene>
    <name evidence="3" type="ORF">BaRGS_00031696</name>
</gene>
<organism evidence="3 4">
    <name type="scientific">Batillaria attramentaria</name>
    <dbReference type="NCBI Taxonomy" id="370345"/>
    <lineage>
        <taxon>Eukaryota</taxon>
        <taxon>Metazoa</taxon>
        <taxon>Spiralia</taxon>
        <taxon>Lophotrochozoa</taxon>
        <taxon>Mollusca</taxon>
        <taxon>Gastropoda</taxon>
        <taxon>Caenogastropoda</taxon>
        <taxon>Sorbeoconcha</taxon>
        <taxon>Cerithioidea</taxon>
        <taxon>Batillariidae</taxon>
        <taxon>Batillaria</taxon>
    </lineage>
</organism>
<dbReference type="SUPFAM" id="SSF47473">
    <property type="entry name" value="EF-hand"/>
    <property type="match status" value="1"/>
</dbReference>
<keyword evidence="4" id="KW-1185">Reference proteome</keyword>
<proteinExistence type="predicted"/>
<keyword evidence="1" id="KW-0514">Muscle protein</keyword>
<dbReference type="Gene3D" id="1.10.238.10">
    <property type="entry name" value="EF-hand"/>
    <property type="match status" value="2"/>
</dbReference>
<dbReference type="Proteomes" id="UP001519460">
    <property type="component" value="Unassembled WGS sequence"/>
</dbReference>
<evidence type="ECO:0000256" key="1">
    <source>
        <dbReference type="ARBA" id="ARBA00023179"/>
    </source>
</evidence>
<dbReference type="FunFam" id="1.10.238.10:FF:000001">
    <property type="entry name" value="Calmodulin 1"/>
    <property type="match status" value="1"/>
</dbReference>
<protein>
    <recommendedName>
        <fullName evidence="2">EF-hand domain-containing protein</fullName>
    </recommendedName>
</protein>
<accession>A0ABD0JQJ9</accession>
<evidence type="ECO:0000313" key="3">
    <source>
        <dbReference type="EMBL" id="KAK7477016.1"/>
    </source>
</evidence>
<dbReference type="InterPro" id="IPR002048">
    <property type="entry name" value="EF_hand_dom"/>
</dbReference>
<feature type="domain" description="EF-hand" evidence="2">
    <location>
        <begin position="81"/>
        <end position="116"/>
    </location>
</feature>
<evidence type="ECO:0000313" key="4">
    <source>
        <dbReference type="Proteomes" id="UP001519460"/>
    </source>
</evidence>
<dbReference type="Pfam" id="PF13405">
    <property type="entry name" value="EF-hand_6"/>
    <property type="match status" value="1"/>
</dbReference>
<dbReference type="PROSITE" id="PS50222">
    <property type="entry name" value="EF_HAND_2"/>
    <property type="match status" value="2"/>
</dbReference>
<dbReference type="PANTHER" id="PTHR23048:SF49">
    <property type="entry name" value="FI08416P-RELATED"/>
    <property type="match status" value="1"/>
</dbReference>
<dbReference type="PANTHER" id="PTHR23048">
    <property type="entry name" value="MYOSIN LIGHT CHAIN 1, 3"/>
    <property type="match status" value="1"/>
</dbReference>
<evidence type="ECO:0000259" key="2">
    <source>
        <dbReference type="PROSITE" id="PS50222"/>
    </source>
</evidence>
<dbReference type="InterPro" id="IPR050230">
    <property type="entry name" value="CALM/Myosin/TropC-like"/>
</dbReference>
<name>A0ABD0JQJ9_9CAEN</name>
<feature type="domain" description="EF-hand" evidence="2">
    <location>
        <begin position="8"/>
        <end position="43"/>
    </location>
</feature>
<dbReference type="EMBL" id="JACVVK020000359">
    <property type="protein sequence ID" value="KAK7477016.1"/>
    <property type="molecule type" value="Genomic_DNA"/>
</dbReference>